<dbReference type="PANTHER" id="PTHR11265:SF0">
    <property type="entry name" value="12S RRNA N4-METHYLCYTIDINE METHYLTRANSFERASE"/>
    <property type="match status" value="1"/>
</dbReference>
<dbReference type="Pfam" id="PF01795">
    <property type="entry name" value="Methyltransf_5"/>
    <property type="match status" value="1"/>
</dbReference>
<evidence type="ECO:0000256" key="4">
    <source>
        <dbReference type="ARBA" id="ARBA00022679"/>
    </source>
</evidence>
<dbReference type="PANTHER" id="PTHR11265">
    <property type="entry name" value="S-ADENOSYL-METHYLTRANSFERASE MRAW"/>
    <property type="match status" value="1"/>
</dbReference>
<keyword evidence="2 6" id="KW-0698">rRNA processing</keyword>
<dbReference type="InterPro" id="IPR002903">
    <property type="entry name" value="RsmH"/>
</dbReference>
<dbReference type="STRING" id="1802730.A2591_03350"/>
<dbReference type="GO" id="GO:0070475">
    <property type="term" value="P:rRNA base methylation"/>
    <property type="evidence" value="ECO:0007669"/>
    <property type="project" value="UniProtKB-UniRule"/>
</dbReference>
<feature type="binding site" evidence="6">
    <location>
        <begin position="31"/>
        <end position="33"/>
    </location>
    <ligand>
        <name>S-adenosyl-L-methionine</name>
        <dbReference type="ChEBI" id="CHEBI:59789"/>
    </ligand>
</feature>
<keyword evidence="5 6" id="KW-0949">S-adenosyl-L-methionine</keyword>
<dbReference type="EC" id="2.1.1.199" evidence="6"/>
<feature type="binding site" evidence="6">
    <location>
        <position position="99"/>
    </location>
    <ligand>
        <name>S-adenosyl-L-methionine</name>
        <dbReference type="ChEBI" id="CHEBI:59789"/>
    </ligand>
</feature>
<dbReference type="AlphaFoldDB" id="A0A1G2SJ77"/>
<dbReference type="SUPFAM" id="SSF53335">
    <property type="entry name" value="S-adenosyl-L-methionine-dependent methyltransferases"/>
    <property type="match status" value="1"/>
</dbReference>
<dbReference type="Gene3D" id="3.40.50.150">
    <property type="entry name" value="Vaccinia Virus protein VP39"/>
    <property type="match status" value="1"/>
</dbReference>
<dbReference type="PIRSF" id="PIRSF004486">
    <property type="entry name" value="MraW"/>
    <property type="match status" value="1"/>
</dbReference>
<evidence type="ECO:0000256" key="1">
    <source>
        <dbReference type="ARBA" id="ARBA00010396"/>
    </source>
</evidence>
<comment type="catalytic activity">
    <reaction evidence="6">
        <text>cytidine(1402) in 16S rRNA + S-adenosyl-L-methionine = N(4)-methylcytidine(1402) in 16S rRNA + S-adenosyl-L-homocysteine + H(+)</text>
        <dbReference type="Rhea" id="RHEA:42928"/>
        <dbReference type="Rhea" id="RHEA-COMP:10286"/>
        <dbReference type="Rhea" id="RHEA-COMP:10287"/>
        <dbReference type="ChEBI" id="CHEBI:15378"/>
        <dbReference type="ChEBI" id="CHEBI:57856"/>
        <dbReference type="ChEBI" id="CHEBI:59789"/>
        <dbReference type="ChEBI" id="CHEBI:74506"/>
        <dbReference type="ChEBI" id="CHEBI:82748"/>
        <dbReference type="EC" id="2.1.1.199"/>
    </reaction>
</comment>
<evidence type="ECO:0000313" key="7">
    <source>
        <dbReference type="EMBL" id="OHA84728.1"/>
    </source>
</evidence>
<sequence length="299" mass="33286">MAHIPVLLQETIEGLSPQAGQTVLDGTGGGGGHALALCREIGKAGTIVVCDQDEDAIRRIKERLEDCPGMVHVVQENFRNMANVLAELHLARVDRIVLDLGLSSFQLDEAERGFSFRKSEPLTMTFAKVPSPDSFTAYDIVNTWEEEPIADVIFAYGEERYARTITRAITSARAVHPIETTTELAEIIKGCVPVRYAHGKIHPATRTFQAIRIAVNDELGALEEGLRSGWEHLSENGRIAVISFHSLEDRIVKRFFKEREREDGAHILTKRPIEASDEEIRANPRARSAKLRIAEKINS</sequence>
<dbReference type="SUPFAM" id="SSF81799">
    <property type="entry name" value="Putative methyltransferase TM0872, insert domain"/>
    <property type="match status" value="1"/>
</dbReference>
<feature type="binding site" evidence="6">
    <location>
        <position position="106"/>
    </location>
    <ligand>
        <name>S-adenosyl-L-methionine</name>
        <dbReference type="ChEBI" id="CHEBI:59789"/>
    </ligand>
</feature>
<comment type="caution">
    <text evidence="7">The sequence shown here is derived from an EMBL/GenBank/DDBJ whole genome shotgun (WGS) entry which is preliminary data.</text>
</comment>
<dbReference type="EMBL" id="MHUZ01000035">
    <property type="protein sequence ID" value="OHA84728.1"/>
    <property type="molecule type" value="Genomic_DNA"/>
</dbReference>
<feature type="binding site" evidence="6">
    <location>
        <position position="51"/>
    </location>
    <ligand>
        <name>S-adenosyl-L-methionine</name>
        <dbReference type="ChEBI" id="CHEBI:59789"/>
    </ligand>
</feature>
<comment type="similarity">
    <text evidence="1 6">Belongs to the methyltransferase superfamily. RsmH family.</text>
</comment>
<keyword evidence="3 6" id="KW-0489">Methyltransferase</keyword>
<dbReference type="GO" id="GO:0071424">
    <property type="term" value="F:rRNA (cytosine-N4-)-methyltransferase activity"/>
    <property type="evidence" value="ECO:0007669"/>
    <property type="project" value="UniProtKB-UniRule"/>
</dbReference>
<dbReference type="HAMAP" id="MF_01007">
    <property type="entry name" value="16SrRNA_methyltr_H"/>
    <property type="match status" value="1"/>
</dbReference>
<gene>
    <name evidence="6" type="primary">rsmH</name>
    <name evidence="7" type="ORF">A2591_03350</name>
</gene>
<name>A0A1G2SJ77_9BACT</name>
<dbReference type="NCBIfam" id="TIGR00006">
    <property type="entry name" value="16S rRNA (cytosine(1402)-N(4))-methyltransferase RsmH"/>
    <property type="match status" value="1"/>
</dbReference>
<comment type="subcellular location">
    <subcellularLocation>
        <location evidence="6">Cytoplasm</location>
    </subcellularLocation>
</comment>
<protein>
    <recommendedName>
        <fullName evidence="6">Ribosomal RNA small subunit methyltransferase H</fullName>
        <ecNumber evidence="6">2.1.1.199</ecNumber>
    </recommendedName>
    <alternativeName>
        <fullName evidence="6">16S rRNA m(4)C1402 methyltransferase</fullName>
    </alternativeName>
    <alternativeName>
        <fullName evidence="6">rRNA (cytosine-N(4)-)-methyltransferase RsmH</fullName>
    </alternativeName>
</protein>
<proteinExistence type="inferred from homology"/>
<evidence type="ECO:0000313" key="8">
    <source>
        <dbReference type="Proteomes" id="UP000178168"/>
    </source>
</evidence>
<feature type="binding site" evidence="6">
    <location>
        <position position="78"/>
    </location>
    <ligand>
        <name>S-adenosyl-L-methionine</name>
        <dbReference type="ChEBI" id="CHEBI:59789"/>
    </ligand>
</feature>
<keyword evidence="6" id="KW-0963">Cytoplasm</keyword>
<keyword evidence="4 6" id="KW-0808">Transferase</keyword>
<organism evidence="7 8">
    <name type="scientific">Candidatus Yonathbacteria bacterium RIFOXYD1_FULL_52_36</name>
    <dbReference type="NCBI Taxonomy" id="1802730"/>
    <lineage>
        <taxon>Bacteria</taxon>
        <taxon>Candidatus Yonathiibacteriota</taxon>
    </lineage>
</organism>
<accession>A0A1G2SJ77</accession>
<evidence type="ECO:0000256" key="2">
    <source>
        <dbReference type="ARBA" id="ARBA00022552"/>
    </source>
</evidence>
<dbReference type="GO" id="GO:0005737">
    <property type="term" value="C:cytoplasm"/>
    <property type="evidence" value="ECO:0007669"/>
    <property type="project" value="UniProtKB-SubCell"/>
</dbReference>
<evidence type="ECO:0000256" key="3">
    <source>
        <dbReference type="ARBA" id="ARBA00022603"/>
    </source>
</evidence>
<comment type="function">
    <text evidence="6">Specifically methylates the N4 position of cytidine in position 1402 (C1402) of 16S rRNA.</text>
</comment>
<dbReference type="InterPro" id="IPR029063">
    <property type="entry name" value="SAM-dependent_MTases_sf"/>
</dbReference>
<evidence type="ECO:0000256" key="6">
    <source>
        <dbReference type="HAMAP-Rule" id="MF_01007"/>
    </source>
</evidence>
<reference evidence="7 8" key="1">
    <citation type="journal article" date="2016" name="Nat. Commun.">
        <title>Thousands of microbial genomes shed light on interconnected biogeochemical processes in an aquifer system.</title>
        <authorList>
            <person name="Anantharaman K."/>
            <person name="Brown C.T."/>
            <person name="Hug L.A."/>
            <person name="Sharon I."/>
            <person name="Castelle C.J."/>
            <person name="Probst A.J."/>
            <person name="Thomas B.C."/>
            <person name="Singh A."/>
            <person name="Wilkins M.J."/>
            <person name="Karaoz U."/>
            <person name="Brodie E.L."/>
            <person name="Williams K.H."/>
            <person name="Hubbard S.S."/>
            <person name="Banfield J.F."/>
        </authorList>
    </citation>
    <scope>NUCLEOTIDE SEQUENCE [LARGE SCALE GENOMIC DNA]</scope>
</reference>
<dbReference type="InterPro" id="IPR023397">
    <property type="entry name" value="SAM-dep_MeTrfase_MraW_recog"/>
</dbReference>
<evidence type="ECO:0000256" key="5">
    <source>
        <dbReference type="ARBA" id="ARBA00022691"/>
    </source>
</evidence>
<dbReference type="Proteomes" id="UP000178168">
    <property type="component" value="Unassembled WGS sequence"/>
</dbReference>
<dbReference type="Gene3D" id="1.10.150.170">
    <property type="entry name" value="Putative methyltransferase TM0872, insert domain"/>
    <property type="match status" value="1"/>
</dbReference>